<evidence type="ECO:0000313" key="3">
    <source>
        <dbReference type="Proteomes" id="UP000198211"/>
    </source>
</evidence>
<evidence type="ECO:0000256" key="1">
    <source>
        <dbReference type="SAM" id="MobiDB-lite"/>
    </source>
</evidence>
<evidence type="ECO:0000313" key="2">
    <source>
        <dbReference type="EMBL" id="OWZ18575.1"/>
    </source>
</evidence>
<comment type="caution">
    <text evidence="2">The sequence shown here is derived from an EMBL/GenBank/DDBJ whole genome shotgun (WGS) entry which is preliminary data.</text>
</comment>
<dbReference type="OrthoDB" id="104984at2759"/>
<accession>A0A225WLM4</accession>
<keyword evidence="3" id="KW-1185">Reference proteome</keyword>
<reference evidence="3" key="1">
    <citation type="submission" date="2017-03" db="EMBL/GenBank/DDBJ databases">
        <title>Phytopthora megakarya and P. palmivora, two closely related causual agents of cacao black pod achieved similar genome size and gene model numbers by different mechanisms.</title>
        <authorList>
            <person name="Ali S."/>
            <person name="Shao J."/>
            <person name="Larry D.J."/>
            <person name="Kronmiller B."/>
            <person name="Shen D."/>
            <person name="Strem M.D."/>
            <person name="Melnick R.L."/>
            <person name="Guiltinan M.J."/>
            <person name="Tyler B.M."/>
            <person name="Meinhardt L.W."/>
            <person name="Bailey B.A."/>
        </authorList>
    </citation>
    <scope>NUCLEOTIDE SEQUENCE [LARGE SCALE GENOMIC DNA]</scope>
    <source>
        <strain evidence="3">zdho120</strain>
    </source>
</reference>
<name>A0A225WLM4_9STRA</name>
<organism evidence="2 3">
    <name type="scientific">Phytophthora megakarya</name>
    <dbReference type="NCBI Taxonomy" id="4795"/>
    <lineage>
        <taxon>Eukaryota</taxon>
        <taxon>Sar</taxon>
        <taxon>Stramenopiles</taxon>
        <taxon>Oomycota</taxon>
        <taxon>Peronosporomycetes</taxon>
        <taxon>Peronosporales</taxon>
        <taxon>Peronosporaceae</taxon>
        <taxon>Phytophthora</taxon>
    </lineage>
</organism>
<sequence>MVLFAALVAKAQKSGKKPAKAIKQAVKLFREERSETNAAAVRQYVHDRQRPPSPTGESETDSSRPKLKFESFHFCHCYDILRSSPQFLEALLEQCRANVDGCKRRRKVSEEEYSSSTSDSDTADSQEDEMLHNPFQAAKVGAISSAQMRWQTQERVPQAKPVLQPHEEQSVIITFEESEDVDVPRLECDRAVANDYVRLRTRTLQEDRRLKLLAELRGVVTTIAQLAQQLAWNGVASAALAARTGAVCPALDEDVLRDIAFFRHEKQRLKQAIAALDCA</sequence>
<protein>
    <submittedName>
        <fullName evidence="2">Uncharacterized protein</fullName>
    </submittedName>
</protein>
<proteinExistence type="predicted"/>
<feature type="region of interest" description="Disordered" evidence="1">
    <location>
        <begin position="106"/>
        <end position="127"/>
    </location>
</feature>
<gene>
    <name evidence="2" type="ORF">PHMEG_0007304</name>
</gene>
<dbReference type="AlphaFoldDB" id="A0A225WLM4"/>
<dbReference type="Proteomes" id="UP000198211">
    <property type="component" value="Unassembled WGS sequence"/>
</dbReference>
<feature type="region of interest" description="Disordered" evidence="1">
    <location>
        <begin position="42"/>
        <end position="64"/>
    </location>
</feature>
<dbReference type="EMBL" id="NBNE01000568">
    <property type="protein sequence ID" value="OWZ18575.1"/>
    <property type="molecule type" value="Genomic_DNA"/>
</dbReference>